<evidence type="ECO:0000256" key="6">
    <source>
        <dbReference type="SAM" id="Phobius"/>
    </source>
</evidence>
<protein>
    <submittedName>
        <fullName evidence="7">OadG family protein</fullName>
    </submittedName>
</protein>
<dbReference type="Proteomes" id="UP000713880">
    <property type="component" value="Unassembled WGS sequence"/>
</dbReference>
<gene>
    <name evidence="7" type="ORF">H6A13_04895</name>
</gene>
<accession>A0A938X218</accession>
<organism evidence="7 8">
    <name type="scientific">Mordavella massiliensis</name>
    <dbReference type="NCBI Taxonomy" id="1871024"/>
    <lineage>
        <taxon>Bacteria</taxon>
        <taxon>Bacillati</taxon>
        <taxon>Bacillota</taxon>
        <taxon>Clostridia</taxon>
        <taxon>Eubacteriales</taxon>
        <taxon>Clostridiaceae</taxon>
        <taxon>Mordavella</taxon>
    </lineage>
</organism>
<evidence type="ECO:0000313" key="8">
    <source>
        <dbReference type="Proteomes" id="UP000713880"/>
    </source>
</evidence>
<keyword evidence="8" id="KW-1185">Reference proteome</keyword>
<evidence type="ECO:0000256" key="2">
    <source>
        <dbReference type="ARBA" id="ARBA00022475"/>
    </source>
</evidence>
<reference evidence="7" key="1">
    <citation type="submission" date="2020-08" db="EMBL/GenBank/DDBJ databases">
        <authorList>
            <person name="Cejkova D."/>
            <person name="Kubasova T."/>
            <person name="Jahodarova E."/>
            <person name="Rychlik I."/>
        </authorList>
    </citation>
    <scope>NUCLEOTIDE SEQUENCE</scope>
    <source>
        <strain evidence="7">An420c</strain>
    </source>
</reference>
<evidence type="ECO:0000256" key="1">
    <source>
        <dbReference type="ARBA" id="ARBA00004236"/>
    </source>
</evidence>
<proteinExistence type="predicted"/>
<dbReference type="GO" id="GO:0005886">
    <property type="term" value="C:plasma membrane"/>
    <property type="evidence" value="ECO:0007669"/>
    <property type="project" value="UniProtKB-SubCell"/>
</dbReference>
<evidence type="ECO:0000256" key="3">
    <source>
        <dbReference type="ARBA" id="ARBA00022692"/>
    </source>
</evidence>
<comment type="subcellular location">
    <subcellularLocation>
        <location evidence="1">Cell membrane</location>
    </subcellularLocation>
</comment>
<evidence type="ECO:0000256" key="5">
    <source>
        <dbReference type="ARBA" id="ARBA00023136"/>
    </source>
</evidence>
<dbReference type="AlphaFoldDB" id="A0A938X218"/>
<dbReference type="GO" id="GO:0015081">
    <property type="term" value="F:sodium ion transmembrane transporter activity"/>
    <property type="evidence" value="ECO:0007669"/>
    <property type="project" value="InterPro"/>
</dbReference>
<comment type="caution">
    <text evidence="7">The sequence shown here is derived from an EMBL/GenBank/DDBJ whole genome shotgun (WGS) entry which is preliminary data.</text>
</comment>
<keyword evidence="2" id="KW-1003">Cell membrane</keyword>
<dbReference type="Pfam" id="PF04277">
    <property type="entry name" value="OAD_gamma"/>
    <property type="match status" value="1"/>
</dbReference>
<evidence type="ECO:0000313" key="7">
    <source>
        <dbReference type="EMBL" id="MBM6826446.1"/>
    </source>
</evidence>
<dbReference type="GO" id="GO:0036376">
    <property type="term" value="P:sodium ion export across plasma membrane"/>
    <property type="evidence" value="ECO:0007669"/>
    <property type="project" value="InterPro"/>
</dbReference>
<dbReference type="NCBIfam" id="TIGR01195">
    <property type="entry name" value="oadG_fam"/>
    <property type="match status" value="1"/>
</dbReference>
<sequence>MTAFLVTACTSADTMEYDKDMLEESTEVLIQYCAGADETVTEQWKSLSDYALEYQLMQSGLPFTPEGFIGALDAWPAAIDECGEYMGHGDFAITTEGDEIHVTAMGEFAERDAEIEVVYDADSRLDSLNVSAQYSMGEILEKAGLNTILGMGTVFVVLIFISIIISLMKYIPALGNFFTKKPKKEEAGDASAIEAVEPAASESAGTEDLLADEELVAVIAAAIAAAEGAGTDGFVVRSIRRRPSNKWKA</sequence>
<reference evidence="7" key="2">
    <citation type="journal article" date="2021" name="Sci. Rep.">
        <title>The distribution of antibiotic resistance genes in chicken gut microbiota commensals.</title>
        <authorList>
            <person name="Juricova H."/>
            <person name="Matiasovicova J."/>
            <person name="Kubasova T."/>
            <person name="Cejkova D."/>
            <person name="Rychlik I."/>
        </authorList>
    </citation>
    <scope>NUCLEOTIDE SEQUENCE</scope>
    <source>
        <strain evidence="7">An420c</strain>
    </source>
</reference>
<dbReference type="InterPro" id="IPR005899">
    <property type="entry name" value="Na_pump_deCOase"/>
</dbReference>
<feature type="transmembrane region" description="Helical" evidence="6">
    <location>
        <begin position="148"/>
        <end position="171"/>
    </location>
</feature>
<keyword evidence="5 6" id="KW-0472">Membrane</keyword>
<name>A0A938X218_9CLOT</name>
<evidence type="ECO:0000256" key="4">
    <source>
        <dbReference type="ARBA" id="ARBA00022989"/>
    </source>
</evidence>
<keyword evidence="4 6" id="KW-1133">Transmembrane helix</keyword>
<keyword evidence="3 6" id="KW-0812">Transmembrane</keyword>
<feature type="transmembrane region" description="Helical" evidence="6">
    <location>
        <begin position="215"/>
        <end position="236"/>
    </location>
</feature>
<dbReference type="EMBL" id="JACJLV010000011">
    <property type="protein sequence ID" value="MBM6826446.1"/>
    <property type="molecule type" value="Genomic_DNA"/>
</dbReference>